<dbReference type="InterPro" id="IPR036412">
    <property type="entry name" value="HAD-like_sf"/>
</dbReference>
<name>A0A9Q9EI62_9PEZI</name>
<reference evidence="1" key="1">
    <citation type="submission" date="2022-06" db="EMBL/GenBank/DDBJ databases">
        <title>Complete genome sequences of two strains of the flax pathogen Septoria linicola.</title>
        <authorList>
            <person name="Lapalu N."/>
            <person name="Simon A."/>
            <person name="Demenou B."/>
            <person name="Paumier D."/>
            <person name="Guillot M.-P."/>
            <person name="Gout L."/>
            <person name="Valade R."/>
        </authorList>
    </citation>
    <scope>NUCLEOTIDE SEQUENCE</scope>
    <source>
        <strain evidence="1">SE15195</strain>
    </source>
</reference>
<dbReference type="AlphaFoldDB" id="A0A9Q9EI62"/>
<dbReference type="EMBL" id="CP099420">
    <property type="protein sequence ID" value="USW50687.1"/>
    <property type="molecule type" value="Genomic_DNA"/>
</dbReference>
<accession>A0A9Q9EI62</accession>
<dbReference type="InterPro" id="IPR023214">
    <property type="entry name" value="HAD_sf"/>
</dbReference>
<dbReference type="Pfam" id="PF12710">
    <property type="entry name" value="HAD"/>
    <property type="match status" value="1"/>
</dbReference>
<evidence type="ECO:0000313" key="2">
    <source>
        <dbReference type="Proteomes" id="UP001056384"/>
    </source>
</evidence>
<sequence>MSIRGLAFFDIDGTLVPSMSSSGFLAERLGHVHELDHAEAHYAAGKLTNAQVSVIDARGWRGASIEAIDGWLCDLPLIADIDVVVSWCRNNQIEPVLASLAWQPVSDSIARRLGFTPNGGPRVGISNSIYDGTVAEHFDEYDKRDRAIALAIDRHVPLERCCAIGDSRSDIPLFNALSASLALNANVTAQEAATAAMNTQNLGEIVPWLEEWVRSFR</sequence>
<protein>
    <submittedName>
        <fullName evidence="1">HAD superfamily protein</fullName>
    </submittedName>
</protein>
<evidence type="ECO:0000313" key="1">
    <source>
        <dbReference type="EMBL" id="USW50687.1"/>
    </source>
</evidence>
<dbReference type="SUPFAM" id="SSF56784">
    <property type="entry name" value="HAD-like"/>
    <property type="match status" value="1"/>
</dbReference>
<keyword evidence="2" id="KW-1185">Reference proteome</keyword>
<gene>
    <name evidence="1" type="ORF">Slin15195_G040060</name>
</gene>
<dbReference type="Gene3D" id="3.40.50.1000">
    <property type="entry name" value="HAD superfamily/HAD-like"/>
    <property type="match status" value="1"/>
</dbReference>
<organism evidence="1 2">
    <name type="scientific">Septoria linicola</name>
    <dbReference type="NCBI Taxonomy" id="215465"/>
    <lineage>
        <taxon>Eukaryota</taxon>
        <taxon>Fungi</taxon>
        <taxon>Dikarya</taxon>
        <taxon>Ascomycota</taxon>
        <taxon>Pezizomycotina</taxon>
        <taxon>Dothideomycetes</taxon>
        <taxon>Dothideomycetidae</taxon>
        <taxon>Mycosphaerellales</taxon>
        <taxon>Mycosphaerellaceae</taxon>
        <taxon>Septoria</taxon>
    </lineage>
</organism>
<dbReference type="Proteomes" id="UP001056384">
    <property type="component" value="Chromosome 3"/>
</dbReference>
<proteinExistence type="predicted"/>